<dbReference type="InterPro" id="IPR057436">
    <property type="entry name" value="5TMH_Lnb"/>
</dbReference>
<dbReference type="OrthoDB" id="319167at2"/>
<feature type="domain" description="Lnb N-terminal periplasmic" evidence="2">
    <location>
        <begin position="35"/>
        <end position="186"/>
    </location>
</feature>
<organism evidence="4 5">
    <name type="scientific">Hymenobacter wooponensis</name>
    <dbReference type="NCBI Taxonomy" id="1525360"/>
    <lineage>
        <taxon>Bacteria</taxon>
        <taxon>Pseudomonadati</taxon>
        <taxon>Bacteroidota</taxon>
        <taxon>Cytophagia</taxon>
        <taxon>Cytophagales</taxon>
        <taxon>Hymenobacteraceae</taxon>
        <taxon>Hymenobacter</taxon>
    </lineage>
</organism>
<sequence>MLKMPCCRIWLLPFVLICMTWMPSVASPVRLSPAAQISLLTCAPGAETYALFGHSALRVSDPALGLDQVYNYGTFDFQTPHFYWRFLRGDLRYFLSAVPFTTFCRGYAQEGRAVSEQVLALQPEEVQRLYTQLETTLHSPAKYYRYQFFADNCSTRLFALLTSSVNEPLQLDSTQQASPPTYRQLLAPYLAPAPWVQLGMNIGLGLPTDRPTTFRQRLFLPVELQQALAHATRQAQPLVAQQRQIVVPANSSASPTGLTPMGLLLGWVVLSILIWQWLSSPAWLLRMNARVLFTVTGLLGCLLTGLSLGSLHTPVQANYQILWLLPSHLLVGLVRSRAWWRYYAVVAIVCSSSVACLPHN</sequence>
<comment type="caution">
    <text evidence="4">The sequence shown here is derived from an EMBL/GenBank/DDBJ whole genome shotgun (WGS) entry which is preliminary data.</text>
</comment>
<evidence type="ECO:0000313" key="5">
    <source>
        <dbReference type="Proteomes" id="UP000298284"/>
    </source>
</evidence>
<dbReference type="AlphaFoldDB" id="A0A4Z0MRX5"/>
<gene>
    <name evidence="4" type="ORF">EU557_01125</name>
</gene>
<dbReference type="Pfam" id="PF25221">
    <property type="entry name" value="5TMH_Lnb"/>
    <property type="match status" value="1"/>
</dbReference>
<feature type="domain" description="Lnb-like transmembrane" evidence="3">
    <location>
        <begin position="257"/>
        <end position="350"/>
    </location>
</feature>
<keyword evidence="5" id="KW-1185">Reference proteome</keyword>
<keyword evidence="1" id="KW-0812">Transmembrane</keyword>
<dbReference type="Pfam" id="PF13387">
    <property type="entry name" value="Lnb_N"/>
    <property type="match status" value="1"/>
</dbReference>
<accession>A0A4Z0MRX5</accession>
<dbReference type="EMBL" id="SRKZ01000001">
    <property type="protein sequence ID" value="TGD82421.1"/>
    <property type="molecule type" value="Genomic_DNA"/>
</dbReference>
<protein>
    <submittedName>
        <fullName evidence="4">DUF4105 domain-containing protein</fullName>
    </submittedName>
</protein>
<dbReference type="InterPro" id="IPR025178">
    <property type="entry name" value="Lnb_N"/>
</dbReference>
<feature type="transmembrane region" description="Helical" evidence="1">
    <location>
        <begin position="290"/>
        <end position="311"/>
    </location>
</feature>
<reference evidence="4 5" key="1">
    <citation type="submission" date="2019-04" db="EMBL/GenBank/DDBJ databases">
        <authorList>
            <person name="Feng G."/>
            <person name="Zhang J."/>
            <person name="Zhu H."/>
        </authorList>
    </citation>
    <scope>NUCLEOTIDE SEQUENCE [LARGE SCALE GENOMIC DNA]</scope>
    <source>
        <strain evidence="4 5">JCM 19491</strain>
    </source>
</reference>
<proteinExistence type="predicted"/>
<evidence type="ECO:0000259" key="2">
    <source>
        <dbReference type="Pfam" id="PF13387"/>
    </source>
</evidence>
<dbReference type="Proteomes" id="UP000298284">
    <property type="component" value="Unassembled WGS sequence"/>
</dbReference>
<name>A0A4Z0MRX5_9BACT</name>
<evidence type="ECO:0000256" key="1">
    <source>
        <dbReference type="SAM" id="Phobius"/>
    </source>
</evidence>
<feature type="transmembrane region" description="Helical" evidence="1">
    <location>
        <begin position="258"/>
        <end position="278"/>
    </location>
</feature>
<evidence type="ECO:0000259" key="3">
    <source>
        <dbReference type="Pfam" id="PF25221"/>
    </source>
</evidence>
<keyword evidence="1" id="KW-0472">Membrane</keyword>
<evidence type="ECO:0000313" key="4">
    <source>
        <dbReference type="EMBL" id="TGD82421.1"/>
    </source>
</evidence>
<keyword evidence="1" id="KW-1133">Transmembrane helix</keyword>